<dbReference type="PANTHER" id="PTHR30572">
    <property type="entry name" value="MEMBRANE COMPONENT OF TRANSPORTER-RELATED"/>
    <property type="match status" value="1"/>
</dbReference>
<dbReference type="PANTHER" id="PTHR30572:SF4">
    <property type="entry name" value="ABC TRANSPORTER PERMEASE YTRF"/>
    <property type="match status" value="1"/>
</dbReference>
<proteinExistence type="predicted"/>
<comment type="caution">
    <text evidence="2">The sequence shown here is derived from an EMBL/GenBank/DDBJ whole genome shotgun (WGS) entry which is preliminary data.</text>
</comment>
<dbReference type="EMBL" id="DXEL01000028">
    <property type="protein sequence ID" value="HIX74059.1"/>
    <property type="molecule type" value="Genomic_DNA"/>
</dbReference>
<dbReference type="GO" id="GO:0022857">
    <property type="term" value="F:transmembrane transporter activity"/>
    <property type="evidence" value="ECO:0007669"/>
    <property type="project" value="TreeGrafter"/>
</dbReference>
<feature type="transmembrane region" description="Helical" evidence="1">
    <location>
        <begin position="374"/>
        <end position="396"/>
    </location>
</feature>
<reference evidence="2" key="2">
    <citation type="submission" date="2021-04" db="EMBL/GenBank/DDBJ databases">
        <authorList>
            <person name="Gilroy R."/>
        </authorList>
    </citation>
    <scope>NUCLEOTIDE SEQUENCE</scope>
    <source>
        <strain evidence="2">ChiGjej6B6-14162</strain>
    </source>
</reference>
<dbReference type="Proteomes" id="UP000886740">
    <property type="component" value="Unassembled WGS sequence"/>
</dbReference>
<evidence type="ECO:0000313" key="2">
    <source>
        <dbReference type="EMBL" id="HIX74059.1"/>
    </source>
</evidence>
<organism evidence="2 3">
    <name type="scientific">Candidatus Parabacteroides intestinipullorum</name>
    <dbReference type="NCBI Taxonomy" id="2838723"/>
    <lineage>
        <taxon>Bacteria</taxon>
        <taxon>Pseudomonadati</taxon>
        <taxon>Bacteroidota</taxon>
        <taxon>Bacteroidia</taxon>
        <taxon>Bacteroidales</taxon>
        <taxon>Tannerellaceae</taxon>
        <taxon>Parabacteroides</taxon>
    </lineage>
</organism>
<evidence type="ECO:0000256" key="1">
    <source>
        <dbReference type="SAM" id="Phobius"/>
    </source>
</evidence>
<evidence type="ECO:0000313" key="3">
    <source>
        <dbReference type="Proteomes" id="UP000886740"/>
    </source>
</evidence>
<sequence>MIKHILKLIWNQRRANVWLFLELLLVTAILWVMLDALLVDTYTYHQPTGFDIENVYEVKLAKKALSTDSTQSDGENLLRLAENLRQMPGVTDVALMRNACPYLWYTMFASLVSAEDTARHVELSRLYVVTPDYFKLFRMRDANGDDLYSQVMSHEGDVVLSKELSKSLFNSFSATGKAVKWSAASDDRMGIAAVSSSIAQSDFDRPGPCWFALLRTDQDVLDDYNQWNDLLYYQCALRMRDGFEPERMADFLRAQGDRLEAGDIYVSSVSPVSDYRADRLKSRLDDQKKKSALVGFMLVNIFFGIVGTFWLRTQSRRMELGLRAAIGASKQRLRLELLTEGLILLLATLPLILLFIANMLLMDLLDTYRLAYTWWRFSAVLLVVYLLMGGMICLGIHFPAGRIARMNPAEALHDE</sequence>
<feature type="transmembrane region" description="Helical" evidence="1">
    <location>
        <begin position="292"/>
        <end position="311"/>
    </location>
</feature>
<dbReference type="AlphaFoldDB" id="A0A9D1X7C3"/>
<dbReference type="InterPro" id="IPR050250">
    <property type="entry name" value="Macrolide_Exporter_MacB"/>
</dbReference>
<feature type="transmembrane region" description="Helical" evidence="1">
    <location>
        <begin position="15"/>
        <end position="34"/>
    </location>
</feature>
<feature type="transmembrane region" description="Helical" evidence="1">
    <location>
        <begin position="342"/>
        <end position="362"/>
    </location>
</feature>
<name>A0A9D1X7C3_9BACT</name>
<gene>
    <name evidence="2" type="ORF">H9977_03330</name>
</gene>
<keyword evidence="1" id="KW-0812">Transmembrane</keyword>
<accession>A0A9D1X7C3</accession>
<dbReference type="GO" id="GO:0005886">
    <property type="term" value="C:plasma membrane"/>
    <property type="evidence" value="ECO:0007669"/>
    <property type="project" value="TreeGrafter"/>
</dbReference>
<keyword evidence="1" id="KW-1133">Transmembrane helix</keyword>
<keyword evidence="1" id="KW-0472">Membrane</keyword>
<reference evidence="2" key="1">
    <citation type="journal article" date="2021" name="PeerJ">
        <title>Extensive microbial diversity within the chicken gut microbiome revealed by metagenomics and culture.</title>
        <authorList>
            <person name="Gilroy R."/>
            <person name="Ravi A."/>
            <person name="Getino M."/>
            <person name="Pursley I."/>
            <person name="Horton D.L."/>
            <person name="Alikhan N.F."/>
            <person name="Baker D."/>
            <person name="Gharbi K."/>
            <person name="Hall N."/>
            <person name="Watson M."/>
            <person name="Adriaenssens E.M."/>
            <person name="Foster-Nyarko E."/>
            <person name="Jarju S."/>
            <person name="Secka A."/>
            <person name="Antonio M."/>
            <person name="Oren A."/>
            <person name="Chaudhuri R.R."/>
            <person name="La Ragione R."/>
            <person name="Hildebrand F."/>
            <person name="Pallen M.J."/>
        </authorList>
    </citation>
    <scope>NUCLEOTIDE SEQUENCE</scope>
    <source>
        <strain evidence="2">ChiGjej6B6-14162</strain>
    </source>
</reference>
<protein>
    <submittedName>
        <fullName evidence="2">ABC transporter permease</fullName>
    </submittedName>
</protein>